<feature type="signal peptide" evidence="1">
    <location>
        <begin position="1"/>
        <end position="21"/>
    </location>
</feature>
<proteinExistence type="predicted"/>
<reference evidence="2" key="1">
    <citation type="submission" date="2018-01" db="EMBL/GenBank/DDBJ databases">
        <title>An insight into the sialome of Amazonian anophelines.</title>
        <authorList>
            <person name="Ribeiro J.M."/>
            <person name="Scarpassa V."/>
            <person name="Calvo E."/>
        </authorList>
    </citation>
    <scope>NUCLEOTIDE SEQUENCE</scope>
</reference>
<sequence length="83" mass="9783">MLRCPWYVLLPWELWFPMSMAHVDSFTRYQTTSILLFSCLSTKYSNRCLRSGDPWRMAGCATNIVTTQPMQSRLQLTNSSWNR</sequence>
<evidence type="ECO:0000256" key="1">
    <source>
        <dbReference type="SAM" id="SignalP"/>
    </source>
</evidence>
<dbReference type="EMBL" id="GGFL01012894">
    <property type="protein sequence ID" value="MBW77072.1"/>
    <property type="molecule type" value="Transcribed_RNA"/>
</dbReference>
<keyword evidence="1" id="KW-0732">Signal</keyword>
<protein>
    <submittedName>
        <fullName evidence="2">Putative secreted protein</fullName>
    </submittedName>
</protein>
<dbReference type="AlphaFoldDB" id="A0A2M4DHP5"/>
<organism evidence="2">
    <name type="scientific">Anopheles darlingi</name>
    <name type="common">Mosquito</name>
    <dbReference type="NCBI Taxonomy" id="43151"/>
    <lineage>
        <taxon>Eukaryota</taxon>
        <taxon>Metazoa</taxon>
        <taxon>Ecdysozoa</taxon>
        <taxon>Arthropoda</taxon>
        <taxon>Hexapoda</taxon>
        <taxon>Insecta</taxon>
        <taxon>Pterygota</taxon>
        <taxon>Neoptera</taxon>
        <taxon>Endopterygota</taxon>
        <taxon>Diptera</taxon>
        <taxon>Nematocera</taxon>
        <taxon>Culicoidea</taxon>
        <taxon>Culicidae</taxon>
        <taxon>Anophelinae</taxon>
        <taxon>Anopheles</taxon>
    </lineage>
</organism>
<accession>A0A2M4DHP5</accession>
<name>A0A2M4DHP5_ANODA</name>
<feature type="chain" id="PRO_5014850424" evidence="1">
    <location>
        <begin position="22"/>
        <end position="83"/>
    </location>
</feature>
<evidence type="ECO:0000313" key="2">
    <source>
        <dbReference type="EMBL" id="MBW77072.1"/>
    </source>
</evidence>